<feature type="domain" description="Bacterial bifunctional deaminase-reductase C-terminal" evidence="1">
    <location>
        <begin position="5"/>
        <end position="162"/>
    </location>
</feature>
<dbReference type="EMBL" id="BAABHJ010000002">
    <property type="protein sequence ID" value="GAA4603178.1"/>
    <property type="molecule type" value="Genomic_DNA"/>
</dbReference>
<keyword evidence="3" id="KW-1185">Reference proteome</keyword>
<gene>
    <name evidence="2" type="ORF">GCM10023195_10300</name>
</gene>
<comment type="caution">
    <text evidence="2">The sequence shown here is derived from an EMBL/GenBank/DDBJ whole genome shotgun (WGS) entry which is preliminary data.</text>
</comment>
<evidence type="ECO:0000259" key="1">
    <source>
        <dbReference type="Pfam" id="PF01872"/>
    </source>
</evidence>
<sequence length="180" mass="19231">MAKMLYSVSMSLDGFIAGPGGDMSWLTPYIGPNPVVTDVIERIGALLVGKRTFGGDDPHRGTEKEGKPFGGGWEGPQFVLTHHAPADPVPGVTFVDDLQKAVAAAKEAAGDKYVNILGAEVARQCLTAGLVDELLVFIAPLLLGDGVRLFDHAGGHKVRLERLSQSETPLATNLWFRVVR</sequence>
<accession>A0ABP8TEP0</accession>
<dbReference type="PANTHER" id="PTHR38011:SF12">
    <property type="entry name" value="BIFUNCTIONAL DEAMINASE-REDUCTASE DOMAIN PROTEIN"/>
    <property type="match status" value="1"/>
</dbReference>
<evidence type="ECO:0000313" key="3">
    <source>
        <dbReference type="Proteomes" id="UP001500212"/>
    </source>
</evidence>
<evidence type="ECO:0000313" key="2">
    <source>
        <dbReference type="EMBL" id="GAA4603178.1"/>
    </source>
</evidence>
<dbReference type="SUPFAM" id="SSF53597">
    <property type="entry name" value="Dihydrofolate reductase-like"/>
    <property type="match status" value="1"/>
</dbReference>
<reference evidence="3" key="1">
    <citation type="journal article" date="2019" name="Int. J. Syst. Evol. Microbiol.">
        <title>The Global Catalogue of Microorganisms (GCM) 10K type strain sequencing project: providing services to taxonomists for standard genome sequencing and annotation.</title>
        <authorList>
            <consortium name="The Broad Institute Genomics Platform"/>
            <consortium name="The Broad Institute Genome Sequencing Center for Infectious Disease"/>
            <person name="Wu L."/>
            <person name="Ma J."/>
        </authorList>
    </citation>
    <scope>NUCLEOTIDE SEQUENCE [LARGE SCALE GENOMIC DNA]</scope>
    <source>
        <strain evidence="3">JCM 17938</strain>
    </source>
</reference>
<protein>
    <submittedName>
        <fullName evidence="2">Dihydrofolate reductase family protein</fullName>
    </submittedName>
</protein>
<proteinExistence type="predicted"/>
<dbReference type="Pfam" id="PF01872">
    <property type="entry name" value="RibD_C"/>
    <property type="match status" value="1"/>
</dbReference>
<dbReference type="Gene3D" id="3.40.430.10">
    <property type="entry name" value="Dihydrofolate Reductase, subunit A"/>
    <property type="match status" value="1"/>
</dbReference>
<dbReference type="InterPro" id="IPR024072">
    <property type="entry name" value="DHFR-like_dom_sf"/>
</dbReference>
<name>A0ABP8TEP0_9ACTN</name>
<dbReference type="InterPro" id="IPR002734">
    <property type="entry name" value="RibDG_C"/>
</dbReference>
<dbReference type="Proteomes" id="UP001500212">
    <property type="component" value="Unassembled WGS sequence"/>
</dbReference>
<dbReference type="RefSeq" id="WP_345349014.1">
    <property type="nucleotide sequence ID" value="NZ_BAABHJ010000002.1"/>
</dbReference>
<dbReference type="InterPro" id="IPR050765">
    <property type="entry name" value="Riboflavin_Biosynth_HTPR"/>
</dbReference>
<organism evidence="2 3">
    <name type="scientific">Actinoallomurus liliacearum</name>
    <dbReference type="NCBI Taxonomy" id="1080073"/>
    <lineage>
        <taxon>Bacteria</taxon>
        <taxon>Bacillati</taxon>
        <taxon>Actinomycetota</taxon>
        <taxon>Actinomycetes</taxon>
        <taxon>Streptosporangiales</taxon>
        <taxon>Thermomonosporaceae</taxon>
        <taxon>Actinoallomurus</taxon>
    </lineage>
</organism>
<dbReference type="PANTHER" id="PTHR38011">
    <property type="entry name" value="DIHYDROFOLATE REDUCTASE FAMILY PROTEIN (AFU_ORTHOLOGUE AFUA_8G06820)"/>
    <property type="match status" value="1"/>
</dbReference>